<keyword evidence="2" id="KW-0472">Membrane</keyword>
<gene>
    <name evidence="3" type="ORF">QBC35DRAFT_495331</name>
</gene>
<feature type="region of interest" description="Disordered" evidence="1">
    <location>
        <begin position="1"/>
        <end position="25"/>
    </location>
</feature>
<keyword evidence="2" id="KW-1133">Transmembrane helix</keyword>
<feature type="compositionally biased region" description="Polar residues" evidence="1">
    <location>
        <begin position="1"/>
        <end position="17"/>
    </location>
</feature>
<keyword evidence="2" id="KW-0812">Transmembrane</keyword>
<keyword evidence="4" id="KW-1185">Reference proteome</keyword>
<dbReference type="EMBL" id="MU864383">
    <property type="protein sequence ID" value="KAK4188837.1"/>
    <property type="molecule type" value="Genomic_DNA"/>
</dbReference>
<name>A0AAN6WYH6_9PEZI</name>
<reference evidence="3" key="1">
    <citation type="journal article" date="2023" name="Mol. Phylogenet. Evol.">
        <title>Genome-scale phylogeny and comparative genomics of the fungal order Sordariales.</title>
        <authorList>
            <person name="Hensen N."/>
            <person name="Bonometti L."/>
            <person name="Westerberg I."/>
            <person name="Brannstrom I.O."/>
            <person name="Guillou S."/>
            <person name="Cros-Aarteil S."/>
            <person name="Calhoun S."/>
            <person name="Haridas S."/>
            <person name="Kuo A."/>
            <person name="Mondo S."/>
            <person name="Pangilinan J."/>
            <person name="Riley R."/>
            <person name="LaButti K."/>
            <person name="Andreopoulos B."/>
            <person name="Lipzen A."/>
            <person name="Chen C."/>
            <person name="Yan M."/>
            <person name="Daum C."/>
            <person name="Ng V."/>
            <person name="Clum A."/>
            <person name="Steindorff A."/>
            <person name="Ohm R.A."/>
            <person name="Martin F."/>
            <person name="Silar P."/>
            <person name="Natvig D.O."/>
            <person name="Lalanne C."/>
            <person name="Gautier V."/>
            <person name="Ament-Velasquez S.L."/>
            <person name="Kruys A."/>
            <person name="Hutchinson M.I."/>
            <person name="Powell A.J."/>
            <person name="Barry K."/>
            <person name="Miller A.N."/>
            <person name="Grigoriev I.V."/>
            <person name="Debuchy R."/>
            <person name="Gladieux P."/>
            <person name="Hiltunen Thoren M."/>
            <person name="Johannesson H."/>
        </authorList>
    </citation>
    <scope>NUCLEOTIDE SEQUENCE</scope>
    <source>
        <strain evidence="3">PSN309</strain>
    </source>
</reference>
<organism evidence="3 4">
    <name type="scientific">Podospora australis</name>
    <dbReference type="NCBI Taxonomy" id="1536484"/>
    <lineage>
        <taxon>Eukaryota</taxon>
        <taxon>Fungi</taxon>
        <taxon>Dikarya</taxon>
        <taxon>Ascomycota</taxon>
        <taxon>Pezizomycotina</taxon>
        <taxon>Sordariomycetes</taxon>
        <taxon>Sordariomycetidae</taxon>
        <taxon>Sordariales</taxon>
        <taxon>Podosporaceae</taxon>
        <taxon>Podospora</taxon>
    </lineage>
</organism>
<feature type="transmembrane region" description="Helical" evidence="2">
    <location>
        <begin position="128"/>
        <end position="145"/>
    </location>
</feature>
<feature type="transmembrane region" description="Helical" evidence="2">
    <location>
        <begin position="185"/>
        <end position="204"/>
    </location>
</feature>
<feature type="transmembrane region" description="Helical" evidence="2">
    <location>
        <begin position="157"/>
        <end position="173"/>
    </location>
</feature>
<accession>A0AAN6WYH6</accession>
<evidence type="ECO:0000256" key="2">
    <source>
        <dbReference type="SAM" id="Phobius"/>
    </source>
</evidence>
<proteinExistence type="predicted"/>
<evidence type="ECO:0000313" key="4">
    <source>
        <dbReference type="Proteomes" id="UP001302126"/>
    </source>
</evidence>
<evidence type="ECO:0000313" key="3">
    <source>
        <dbReference type="EMBL" id="KAK4188837.1"/>
    </source>
</evidence>
<evidence type="ECO:0000256" key="1">
    <source>
        <dbReference type="SAM" id="MobiDB-lite"/>
    </source>
</evidence>
<protein>
    <submittedName>
        <fullName evidence="3">Uncharacterized protein</fullName>
    </submittedName>
</protein>
<comment type="caution">
    <text evidence="3">The sequence shown here is derived from an EMBL/GenBank/DDBJ whole genome shotgun (WGS) entry which is preliminary data.</text>
</comment>
<sequence length="232" mass="25361">MACLDNTSKSPSTQISTDTEDASKPNRPVQRMLFCLFNKIDDRGASPYKAEKIRSQADVRTHFRRTHLLPSLTRGVLPVALGMFLGGTQIEAGGSVPYLEAEPPRTLRDLEMLIETTLRIREHSPISTQTYALVMYLFIFAVSILHHSRRHDDYQNPIAAASLLVGITAGTLLNGDDFLSSAARWAPINLAVGLALSAFGHHLARSIAQAGQSVVVDGSRVHRCEGKETVKG</sequence>
<dbReference type="AlphaFoldDB" id="A0AAN6WYH6"/>
<reference evidence="3" key="2">
    <citation type="submission" date="2023-05" db="EMBL/GenBank/DDBJ databases">
        <authorList>
            <consortium name="Lawrence Berkeley National Laboratory"/>
            <person name="Steindorff A."/>
            <person name="Hensen N."/>
            <person name="Bonometti L."/>
            <person name="Westerberg I."/>
            <person name="Brannstrom I.O."/>
            <person name="Guillou S."/>
            <person name="Cros-Aarteil S."/>
            <person name="Calhoun S."/>
            <person name="Haridas S."/>
            <person name="Kuo A."/>
            <person name="Mondo S."/>
            <person name="Pangilinan J."/>
            <person name="Riley R."/>
            <person name="Labutti K."/>
            <person name="Andreopoulos B."/>
            <person name="Lipzen A."/>
            <person name="Chen C."/>
            <person name="Yanf M."/>
            <person name="Daum C."/>
            <person name="Ng V."/>
            <person name="Clum A."/>
            <person name="Ohm R."/>
            <person name="Martin F."/>
            <person name="Silar P."/>
            <person name="Natvig D."/>
            <person name="Lalanne C."/>
            <person name="Gautier V."/>
            <person name="Ament-Velasquez S.L."/>
            <person name="Kruys A."/>
            <person name="Hutchinson M.I."/>
            <person name="Powell A.J."/>
            <person name="Barry K."/>
            <person name="Miller A.N."/>
            <person name="Grigoriev I.V."/>
            <person name="Debuchy R."/>
            <person name="Gladieux P."/>
            <person name="Thoren M.H."/>
            <person name="Johannesson H."/>
        </authorList>
    </citation>
    <scope>NUCLEOTIDE SEQUENCE</scope>
    <source>
        <strain evidence="3">PSN309</strain>
    </source>
</reference>
<dbReference type="Proteomes" id="UP001302126">
    <property type="component" value="Unassembled WGS sequence"/>
</dbReference>